<evidence type="ECO:0000313" key="2">
    <source>
        <dbReference type="EMBL" id="OAA56816.1"/>
    </source>
</evidence>
<dbReference type="PANTHER" id="PTHR37536:SF1">
    <property type="entry name" value="ASPERGILLOPEPSIN, PUTAITVE (AFU_ORTHOLOGUE AFUA_7G01200)"/>
    <property type="match status" value="1"/>
</dbReference>
<evidence type="ECO:0000256" key="1">
    <source>
        <dbReference type="SAM" id="SignalP"/>
    </source>
</evidence>
<name>A0A167PME2_CORFA</name>
<dbReference type="Gene3D" id="2.60.120.700">
    <property type="entry name" value="Peptidase G1"/>
    <property type="match status" value="2"/>
</dbReference>
<keyword evidence="3" id="KW-1185">Reference proteome</keyword>
<dbReference type="SUPFAM" id="SSF49899">
    <property type="entry name" value="Concanavalin A-like lectins/glucanases"/>
    <property type="match status" value="1"/>
</dbReference>
<evidence type="ECO:0000313" key="3">
    <source>
        <dbReference type="Proteomes" id="UP000076744"/>
    </source>
</evidence>
<gene>
    <name evidence="2" type="ORF">ISF_07332</name>
</gene>
<dbReference type="EMBL" id="AZHB01000021">
    <property type="protein sequence ID" value="OAA56816.1"/>
    <property type="molecule type" value="Genomic_DNA"/>
</dbReference>
<dbReference type="STRING" id="1081104.A0A167PME2"/>
<dbReference type="PANTHER" id="PTHR37536">
    <property type="entry name" value="PUTATIVE (AFU_ORTHOLOGUE AFUA_3G02970)-RELATED"/>
    <property type="match status" value="1"/>
</dbReference>
<dbReference type="InterPro" id="IPR038656">
    <property type="entry name" value="Peptidase_G1_sf"/>
</dbReference>
<dbReference type="GO" id="GO:0070007">
    <property type="term" value="F:glutamic-type endopeptidase activity"/>
    <property type="evidence" value="ECO:0007669"/>
    <property type="project" value="InterPro"/>
</dbReference>
<sequence length="223" mass="24130">MFTKLVSGLAALSSVAQALPNPTAPSSLEARTQVSSNVWCGPVLAASAKQASAEWVVPQVSMPSSSNGDDIEFYQWVGIDGYHAGSCPNALLQVGTAERYINNDWVYTVWLEYYTPDNTSSWHFNDPAVKAGDSSASWPLQATGDYPLCYEHVEWVNEAPTKNLPTFPAMTFTSLSYTDWNGNTYNAAGSDLQYLNQQYAVCSSTLSSDGSTAYFTEAPPSSS</sequence>
<dbReference type="AlphaFoldDB" id="A0A167PME2"/>
<keyword evidence="1" id="KW-0732">Signal</keyword>
<proteinExistence type="predicted"/>
<reference evidence="2 3" key="1">
    <citation type="journal article" date="2016" name="Genome Biol. Evol.">
        <title>Divergent and convergent evolution of fungal pathogenicity.</title>
        <authorList>
            <person name="Shang Y."/>
            <person name="Xiao G."/>
            <person name="Zheng P."/>
            <person name="Cen K."/>
            <person name="Zhan S."/>
            <person name="Wang C."/>
        </authorList>
    </citation>
    <scope>NUCLEOTIDE SEQUENCE [LARGE SCALE GENOMIC DNA]</scope>
    <source>
        <strain evidence="2 3">ARSEF 2679</strain>
    </source>
</reference>
<keyword evidence="2" id="KW-0430">Lectin</keyword>
<dbReference type="GeneID" id="30023624"/>
<feature type="chain" id="PRO_5007891224" evidence="1">
    <location>
        <begin position="19"/>
        <end position="223"/>
    </location>
</feature>
<feature type="signal peptide" evidence="1">
    <location>
        <begin position="1"/>
        <end position="18"/>
    </location>
</feature>
<dbReference type="InterPro" id="IPR000250">
    <property type="entry name" value="Peptidase_G1"/>
</dbReference>
<accession>A0A167PME2</accession>
<comment type="caution">
    <text evidence="2">The sequence shown here is derived from an EMBL/GenBank/DDBJ whole genome shotgun (WGS) entry which is preliminary data.</text>
</comment>
<dbReference type="CDD" id="cd13426">
    <property type="entry name" value="Peptidase_G1"/>
    <property type="match status" value="1"/>
</dbReference>
<dbReference type="InterPro" id="IPR013320">
    <property type="entry name" value="ConA-like_dom_sf"/>
</dbReference>
<protein>
    <submittedName>
        <fullName evidence="2">Concanavalin A-like lectin/glucanase</fullName>
    </submittedName>
</protein>
<dbReference type="GO" id="GO:0030246">
    <property type="term" value="F:carbohydrate binding"/>
    <property type="evidence" value="ECO:0007669"/>
    <property type="project" value="UniProtKB-KW"/>
</dbReference>
<dbReference type="GO" id="GO:0006508">
    <property type="term" value="P:proteolysis"/>
    <property type="evidence" value="ECO:0007669"/>
    <property type="project" value="InterPro"/>
</dbReference>
<dbReference type="Proteomes" id="UP000076744">
    <property type="component" value="Unassembled WGS sequence"/>
</dbReference>
<dbReference type="OrthoDB" id="2862635at2759"/>
<organism evidence="2 3">
    <name type="scientific">Cordyceps fumosorosea (strain ARSEF 2679)</name>
    <name type="common">Isaria fumosorosea</name>
    <dbReference type="NCBI Taxonomy" id="1081104"/>
    <lineage>
        <taxon>Eukaryota</taxon>
        <taxon>Fungi</taxon>
        <taxon>Dikarya</taxon>
        <taxon>Ascomycota</taxon>
        <taxon>Pezizomycotina</taxon>
        <taxon>Sordariomycetes</taxon>
        <taxon>Hypocreomycetidae</taxon>
        <taxon>Hypocreales</taxon>
        <taxon>Cordycipitaceae</taxon>
        <taxon>Cordyceps</taxon>
    </lineage>
</organism>
<dbReference type="Pfam" id="PF01828">
    <property type="entry name" value="Peptidase_A4"/>
    <property type="match status" value="2"/>
</dbReference>
<dbReference type="RefSeq" id="XP_018701847.1">
    <property type="nucleotide sequence ID" value="XM_018850935.1"/>
</dbReference>